<dbReference type="CDD" id="cd01949">
    <property type="entry name" value="GGDEF"/>
    <property type="match status" value="1"/>
</dbReference>
<dbReference type="InterPro" id="IPR043128">
    <property type="entry name" value="Rev_trsase/Diguanyl_cyclase"/>
</dbReference>
<dbReference type="PROSITE" id="PS50887">
    <property type="entry name" value="GGDEF"/>
    <property type="match status" value="1"/>
</dbReference>
<dbReference type="PROSITE" id="PS50883">
    <property type="entry name" value="EAL"/>
    <property type="match status" value="1"/>
</dbReference>
<dbReference type="PANTHER" id="PTHR44757">
    <property type="entry name" value="DIGUANYLATE CYCLASE DGCP"/>
    <property type="match status" value="1"/>
</dbReference>
<dbReference type="InterPro" id="IPR001610">
    <property type="entry name" value="PAC"/>
</dbReference>
<dbReference type="AlphaFoldDB" id="A0A5B1L634"/>
<evidence type="ECO:0000313" key="7">
    <source>
        <dbReference type="Proteomes" id="UP000325003"/>
    </source>
</evidence>
<dbReference type="Pfam" id="PF13426">
    <property type="entry name" value="PAS_9"/>
    <property type="match status" value="1"/>
</dbReference>
<proteinExistence type="predicted"/>
<dbReference type="Gene3D" id="3.30.450.20">
    <property type="entry name" value="PAS domain"/>
    <property type="match status" value="2"/>
</dbReference>
<dbReference type="PROSITE" id="PS50113">
    <property type="entry name" value="PAC"/>
    <property type="match status" value="1"/>
</dbReference>
<dbReference type="Pfam" id="PF08448">
    <property type="entry name" value="PAS_4"/>
    <property type="match status" value="1"/>
</dbReference>
<gene>
    <name evidence="6" type="ORF">F0U44_20325</name>
</gene>
<dbReference type="SUPFAM" id="SSF141868">
    <property type="entry name" value="EAL domain-like"/>
    <property type="match status" value="1"/>
</dbReference>
<dbReference type="PANTHER" id="PTHR44757:SF2">
    <property type="entry name" value="BIOFILM ARCHITECTURE MAINTENANCE PROTEIN MBAA"/>
    <property type="match status" value="1"/>
</dbReference>
<dbReference type="Gene3D" id="3.20.20.450">
    <property type="entry name" value="EAL domain"/>
    <property type="match status" value="1"/>
</dbReference>
<feature type="region of interest" description="Disordered" evidence="1">
    <location>
        <begin position="1"/>
        <end position="49"/>
    </location>
</feature>
<dbReference type="SMART" id="SM00267">
    <property type="entry name" value="GGDEF"/>
    <property type="match status" value="1"/>
</dbReference>
<dbReference type="InterPro" id="IPR000700">
    <property type="entry name" value="PAS-assoc_C"/>
</dbReference>
<dbReference type="FunFam" id="3.30.70.270:FF:000001">
    <property type="entry name" value="Diguanylate cyclase domain protein"/>
    <property type="match status" value="1"/>
</dbReference>
<dbReference type="Pfam" id="PF00563">
    <property type="entry name" value="EAL"/>
    <property type="match status" value="1"/>
</dbReference>
<evidence type="ECO:0000313" key="6">
    <source>
        <dbReference type="EMBL" id="KAA1415975.1"/>
    </source>
</evidence>
<dbReference type="SMART" id="SM00052">
    <property type="entry name" value="EAL"/>
    <property type="match status" value="1"/>
</dbReference>
<name>A0A5B1L634_9ACTN</name>
<dbReference type="InterPro" id="IPR013656">
    <property type="entry name" value="PAS_4"/>
</dbReference>
<dbReference type="Pfam" id="PF00990">
    <property type="entry name" value="GGDEF"/>
    <property type="match status" value="1"/>
</dbReference>
<dbReference type="InterPro" id="IPR035965">
    <property type="entry name" value="PAS-like_dom_sf"/>
</dbReference>
<evidence type="ECO:0000259" key="4">
    <source>
        <dbReference type="PROSITE" id="PS50883"/>
    </source>
</evidence>
<accession>A0A5B1L634</accession>
<reference evidence="6 7" key="2">
    <citation type="submission" date="2019-09" db="EMBL/GenBank/DDBJ databases">
        <authorList>
            <person name="Jin C."/>
        </authorList>
    </citation>
    <scope>NUCLEOTIDE SEQUENCE [LARGE SCALE GENOMIC DNA]</scope>
    <source>
        <strain evidence="6 7">BN130099</strain>
    </source>
</reference>
<keyword evidence="7" id="KW-1185">Reference proteome</keyword>
<feature type="domain" description="EAL" evidence="4">
    <location>
        <begin position="481"/>
        <end position="734"/>
    </location>
</feature>
<dbReference type="InterPro" id="IPR000014">
    <property type="entry name" value="PAS"/>
</dbReference>
<sequence>MGRGDHADRFDVARRGPNRPRTTVPRPYIRESRPTGGAAMEHSDAGSRADADPLEQQRLLHVVEAAPNAMIMVNDRGRIVLVNSQAERSFGYSRDELLSMGVEDLLPERFRGRHVSFRRDFFQRPDRREMGAGRELYGLRRDGSEIPIEIGLNPIDIGADHYVLASVIDITERLEAQASQDEARQGALRRSILDSIPFSVLATDPEGVILAANPSAELLLGFSQEALVGARLADLHGDSAPDGESAQSLAAAAGDERERTYRRRDGLSVPVNEAITALTDSSGELTGYLAVAYDITKRIEAQAEVVFLATHDGLTRMPNRTTLVQHLRGAINEADREGTEIALLLLDLDHFKRVNDSLGHHTGDELLLRVGERLKRWTKSTELVARLGGDEFVIVVDGLADAEALETRIDELLEDLMIPVVVAGHELALTVSVGGAIYPRHGTDPSSLLKHADTAMYQAKASGRNNFQWFHPKMLDETNDRMTMASALRHAISARELSIAYQPQVDLRTGRVEGFEALARWRSREYGSVPPDQFIPVAEDSGMIVQLGGWVLRRACRDVASFQRVLGRPLKLAVNVSPRQFRSSSWFAEVVGALKDSGLQPSQLELEITEGILMDDRWEVLDLLSSLRDLGISIAVDDFGRGYSSLAYLTRFPVDKLKIDRSFIREIVAESHAPIVDAIIVMGHALGVSIVAEGVESRDQEHYLRSRGCDEAQGYLYSAGVPAEDAVRTVQAIGVF</sequence>
<dbReference type="PROSITE" id="PS50112">
    <property type="entry name" value="PAS"/>
    <property type="match status" value="2"/>
</dbReference>
<feature type="domain" description="PAS" evidence="2">
    <location>
        <begin position="55"/>
        <end position="108"/>
    </location>
</feature>
<evidence type="ECO:0000259" key="2">
    <source>
        <dbReference type="PROSITE" id="PS50112"/>
    </source>
</evidence>
<feature type="region of interest" description="Disordered" evidence="1">
    <location>
        <begin position="239"/>
        <end position="262"/>
    </location>
</feature>
<evidence type="ECO:0000259" key="5">
    <source>
        <dbReference type="PROSITE" id="PS50887"/>
    </source>
</evidence>
<dbReference type="InterPro" id="IPR052155">
    <property type="entry name" value="Biofilm_reg_signaling"/>
</dbReference>
<reference evidence="6 7" key="1">
    <citation type="submission" date="2019-09" db="EMBL/GenBank/DDBJ databases">
        <title>Nocardioides panacisoli sp. nov., isolated from the soil of a ginseng field.</title>
        <authorList>
            <person name="Cho C."/>
        </authorList>
    </citation>
    <scope>NUCLEOTIDE SEQUENCE [LARGE SCALE GENOMIC DNA]</scope>
    <source>
        <strain evidence="6 7">BN130099</strain>
    </source>
</reference>
<dbReference type="InterPro" id="IPR029787">
    <property type="entry name" value="Nucleotide_cyclase"/>
</dbReference>
<dbReference type="InterPro" id="IPR000160">
    <property type="entry name" value="GGDEF_dom"/>
</dbReference>
<dbReference type="SMART" id="SM00091">
    <property type="entry name" value="PAS"/>
    <property type="match status" value="2"/>
</dbReference>
<comment type="caution">
    <text evidence="6">The sequence shown here is derived from an EMBL/GenBank/DDBJ whole genome shotgun (WGS) entry which is preliminary data.</text>
</comment>
<feature type="compositionally biased region" description="Basic and acidic residues" evidence="1">
    <location>
        <begin position="1"/>
        <end position="14"/>
    </location>
</feature>
<dbReference type="NCBIfam" id="TIGR00229">
    <property type="entry name" value="sensory_box"/>
    <property type="match status" value="2"/>
</dbReference>
<organism evidence="6 7">
    <name type="scientific">Nocardioides humilatus</name>
    <dbReference type="NCBI Taxonomy" id="2607660"/>
    <lineage>
        <taxon>Bacteria</taxon>
        <taxon>Bacillati</taxon>
        <taxon>Actinomycetota</taxon>
        <taxon>Actinomycetes</taxon>
        <taxon>Propionibacteriales</taxon>
        <taxon>Nocardioidaceae</taxon>
        <taxon>Nocardioides</taxon>
    </lineage>
</organism>
<dbReference type="NCBIfam" id="TIGR00254">
    <property type="entry name" value="GGDEF"/>
    <property type="match status" value="1"/>
</dbReference>
<evidence type="ECO:0000259" key="3">
    <source>
        <dbReference type="PROSITE" id="PS50113"/>
    </source>
</evidence>
<dbReference type="CDD" id="cd00130">
    <property type="entry name" value="PAS"/>
    <property type="match status" value="2"/>
</dbReference>
<dbReference type="InterPro" id="IPR001633">
    <property type="entry name" value="EAL_dom"/>
</dbReference>
<feature type="domain" description="GGDEF" evidence="5">
    <location>
        <begin position="339"/>
        <end position="472"/>
    </location>
</feature>
<dbReference type="SUPFAM" id="SSF55785">
    <property type="entry name" value="PYP-like sensor domain (PAS domain)"/>
    <property type="match status" value="2"/>
</dbReference>
<feature type="domain" description="PAC" evidence="3">
    <location>
        <begin position="255"/>
        <end position="307"/>
    </location>
</feature>
<dbReference type="InterPro" id="IPR035919">
    <property type="entry name" value="EAL_sf"/>
</dbReference>
<dbReference type="SUPFAM" id="SSF55073">
    <property type="entry name" value="Nucleotide cyclase"/>
    <property type="match status" value="1"/>
</dbReference>
<protein>
    <submittedName>
        <fullName evidence="6">EAL domain-containing protein</fullName>
    </submittedName>
</protein>
<dbReference type="EMBL" id="VUJV01000008">
    <property type="protein sequence ID" value="KAA1415975.1"/>
    <property type="molecule type" value="Genomic_DNA"/>
</dbReference>
<dbReference type="Proteomes" id="UP000325003">
    <property type="component" value="Unassembled WGS sequence"/>
</dbReference>
<dbReference type="SMART" id="SM00086">
    <property type="entry name" value="PAC"/>
    <property type="match status" value="2"/>
</dbReference>
<dbReference type="Gene3D" id="3.30.70.270">
    <property type="match status" value="1"/>
</dbReference>
<dbReference type="CDD" id="cd01948">
    <property type="entry name" value="EAL"/>
    <property type="match status" value="1"/>
</dbReference>
<feature type="domain" description="PAS" evidence="2">
    <location>
        <begin position="185"/>
        <end position="229"/>
    </location>
</feature>
<evidence type="ECO:0000256" key="1">
    <source>
        <dbReference type="SAM" id="MobiDB-lite"/>
    </source>
</evidence>